<sequence length="319" mass="34912">MSEQTGLQNFSLEGDQVALPKGAWAQSHRLNVRWRGKDLTALSQGAFRAYLFPVYTPAGFAVTSESPLDHPHHNSLWIGADHVNCYLPYASGSLEEANYNFYVNDIFQGRAPGRILGVNVEAEELAADHLRLVQTLHWQGPIEWGAPERRTLAVETRTIDIRPGEVANLFDVRSQLRPAEWDLHIGPTRHAYYGLRMTEPLRVTCGATMIDSEGRTGAAAISGQISDWVDCSGAIAAGRQAGAALFPYASAQGFPWFVADWGTLTVNPMARHGYALKQGDVLDFAVRFVVHDGDAEEADVAGMWEAFDEAGLASDVAMV</sequence>
<dbReference type="AlphaFoldDB" id="A0A6B1G4U3"/>
<comment type="caution">
    <text evidence="1">The sequence shown here is derived from an EMBL/GenBank/DDBJ whole genome shotgun (WGS) entry which is preliminary data.</text>
</comment>
<gene>
    <name evidence="1" type="ORF">F4148_10690</name>
</gene>
<name>A0A6B1G4U3_9CHLR</name>
<organism evidence="1">
    <name type="scientific">Caldilineaceae bacterium SB0675_bin_29</name>
    <dbReference type="NCBI Taxonomy" id="2605266"/>
    <lineage>
        <taxon>Bacteria</taxon>
        <taxon>Bacillati</taxon>
        <taxon>Chloroflexota</taxon>
        <taxon>Caldilineae</taxon>
        <taxon>Caldilineales</taxon>
        <taxon>Caldilineaceae</taxon>
    </lineage>
</organism>
<reference evidence="1" key="1">
    <citation type="submission" date="2019-09" db="EMBL/GenBank/DDBJ databases">
        <title>Characterisation of the sponge microbiome using genome-centric metagenomics.</title>
        <authorList>
            <person name="Engelberts J.P."/>
            <person name="Robbins S.J."/>
            <person name="De Goeij J.M."/>
            <person name="Aranda M."/>
            <person name="Bell S.C."/>
            <person name="Webster N.S."/>
        </authorList>
    </citation>
    <scope>NUCLEOTIDE SEQUENCE</scope>
    <source>
        <strain evidence="1">SB0675_bin_29</strain>
    </source>
</reference>
<evidence type="ECO:0000313" key="1">
    <source>
        <dbReference type="EMBL" id="MYH62195.1"/>
    </source>
</evidence>
<dbReference type="EMBL" id="VYDA01000387">
    <property type="protein sequence ID" value="MYH62195.1"/>
    <property type="molecule type" value="Genomic_DNA"/>
</dbReference>
<dbReference type="InterPro" id="IPR029475">
    <property type="entry name" value="DUF6807"/>
</dbReference>
<dbReference type="Pfam" id="PF14100">
    <property type="entry name" value="DUF6807"/>
    <property type="match status" value="1"/>
</dbReference>
<protein>
    <submittedName>
        <fullName evidence="1">Uncharacterized protein</fullName>
    </submittedName>
</protein>
<accession>A0A6B1G4U3</accession>
<proteinExistence type="predicted"/>